<keyword evidence="7" id="KW-0902">Two-component regulatory system</keyword>
<keyword evidence="8" id="KW-0175">Coiled coil</keyword>
<dbReference type="AlphaFoldDB" id="A0A2S9GY03"/>
<organism evidence="12 13">
    <name type="scientific">Solimicrobium silvestre</name>
    <dbReference type="NCBI Taxonomy" id="2099400"/>
    <lineage>
        <taxon>Bacteria</taxon>
        <taxon>Pseudomonadati</taxon>
        <taxon>Pseudomonadota</taxon>
        <taxon>Betaproteobacteria</taxon>
        <taxon>Burkholderiales</taxon>
        <taxon>Oxalobacteraceae</taxon>
        <taxon>Solimicrobium</taxon>
    </lineage>
</organism>
<dbReference type="InterPro" id="IPR050482">
    <property type="entry name" value="Sensor_HK_TwoCompSys"/>
</dbReference>
<dbReference type="Gene3D" id="6.10.340.10">
    <property type="match status" value="1"/>
</dbReference>
<evidence type="ECO:0000313" key="12">
    <source>
        <dbReference type="EMBL" id="PRC92588.1"/>
    </source>
</evidence>
<evidence type="ECO:0000256" key="8">
    <source>
        <dbReference type="SAM" id="Coils"/>
    </source>
</evidence>
<protein>
    <recommendedName>
        <fullName evidence="3">histidine kinase</fullName>
        <ecNumber evidence="3">2.7.13.3</ecNumber>
    </recommendedName>
</protein>
<evidence type="ECO:0000256" key="6">
    <source>
        <dbReference type="ARBA" id="ARBA00022777"/>
    </source>
</evidence>
<keyword evidence="9" id="KW-0472">Membrane</keyword>
<dbReference type="EMBL" id="PUGF01000012">
    <property type="protein sequence ID" value="PRC92588.1"/>
    <property type="molecule type" value="Genomic_DNA"/>
</dbReference>
<evidence type="ECO:0000256" key="4">
    <source>
        <dbReference type="ARBA" id="ARBA00022553"/>
    </source>
</evidence>
<keyword evidence="9" id="KW-0812">Transmembrane</keyword>
<dbReference type="Gene3D" id="3.30.565.10">
    <property type="entry name" value="Histidine kinase-like ATPase, C-terminal domain"/>
    <property type="match status" value="1"/>
</dbReference>
<comment type="caution">
    <text evidence="12">The sequence shown here is derived from an EMBL/GenBank/DDBJ whole genome shotgun (WGS) entry which is preliminary data.</text>
</comment>
<dbReference type="PANTHER" id="PTHR24421:SF58">
    <property type="entry name" value="SIGNAL TRANSDUCTION HISTIDINE-PROTEIN KINASE_PHOSPHATASE UHPB"/>
    <property type="match status" value="1"/>
</dbReference>
<dbReference type="CDD" id="cd06225">
    <property type="entry name" value="HAMP"/>
    <property type="match status" value="1"/>
</dbReference>
<dbReference type="InterPro" id="IPR003594">
    <property type="entry name" value="HATPase_dom"/>
</dbReference>
<dbReference type="SMART" id="SM00387">
    <property type="entry name" value="HATPase_c"/>
    <property type="match status" value="1"/>
</dbReference>
<dbReference type="PANTHER" id="PTHR24421">
    <property type="entry name" value="NITRATE/NITRITE SENSOR PROTEIN NARX-RELATED"/>
    <property type="match status" value="1"/>
</dbReference>
<accession>A0A2S9GY03</accession>
<dbReference type="Gene3D" id="1.20.5.1930">
    <property type="match status" value="1"/>
</dbReference>
<dbReference type="InterPro" id="IPR005467">
    <property type="entry name" value="His_kinase_dom"/>
</dbReference>
<evidence type="ECO:0000313" key="13">
    <source>
        <dbReference type="Proteomes" id="UP000237839"/>
    </source>
</evidence>
<feature type="domain" description="HAMP" evidence="11">
    <location>
        <begin position="207"/>
        <end position="259"/>
    </location>
</feature>
<gene>
    <name evidence="12" type="ORF">S2091_2643</name>
</gene>
<dbReference type="CDD" id="cd16917">
    <property type="entry name" value="HATPase_UhpB-NarQ-NarX-like"/>
    <property type="match status" value="1"/>
</dbReference>
<keyword evidence="13" id="KW-1185">Reference proteome</keyword>
<dbReference type="RefSeq" id="WP_105532404.1">
    <property type="nucleotide sequence ID" value="NZ_PUGF01000012.1"/>
</dbReference>
<dbReference type="InterPro" id="IPR036890">
    <property type="entry name" value="HATPase_C_sf"/>
</dbReference>
<name>A0A2S9GY03_9BURK</name>
<dbReference type="GO" id="GO:0000155">
    <property type="term" value="F:phosphorelay sensor kinase activity"/>
    <property type="evidence" value="ECO:0007669"/>
    <property type="project" value="InterPro"/>
</dbReference>
<reference evidence="12 13" key="1">
    <citation type="submission" date="2018-02" db="EMBL/GenBank/DDBJ databases">
        <title>Solimicrobium silvestre gen. nov., sp. nov., isolated from alpine forest soil.</title>
        <authorList>
            <person name="Margesin R."/>
            <person name="Albuquerque L."/>
            <person name="Zhang D.-C."/>
            <person name="Froufe H.J.C."/>
            <person name="Severino R."/>
            <person name="Roxo I."/>
            <person name="Egas C."/>
            <person name="Da Costa M.S."/>
        </authorList>
    </citation>
    <scope>NUCLEOTIDE SEQUENCE [LARGE SCALE GENOMIC DNA]</scope>
    <source>
        <strain evidence="12 13">S20-91</strain>
    </source>
</reference>
<evidence type="ECO:0000259" key="11">
    <source>
        <dbReference type="PROSITE" id="PS50885"/>
    </source>
</evidence>
<keyword evidence="5" id="KW-0808">Transferase</keyword>
<evidence type="ECO:0000256" key="9">
    <source>
        <dbReference type="SAM" id="Phobius"/>
    </source>
</evidence>
<dbReference type="EC" id="2.7.13.3" evidence="3"/>
<dbReference type="OrthoDB" id="9797605at2"/>
<dbReference type="SUPFAM" id="SSF55874">
    <property type="entry name" value="ATPase domain of HSP90 chaperone/DNA topoisomerase II/histidine kinase"/>
    <property type="match status" value="1"/>
</dbReference>
<dbReference type="GO" id="GO:0016020">
    <property type="term" value="C:membrane"/>
    <property type="evidence" value="ECO:0007669"/>
    <property type="project" value="UniProtKB-SubCell"/>
</dbReference>
<evidence type="ECO:0000259" key="10">
    <source>
        <dbReference type="PROSITE" id="PS50109"/>
    </source>
</evidence>
<feature type="transmembrane region" description="Helical" evidence="9">
    <location>
        <begin position="27"/>
        <end position="47"/>
    </location>
</feature>
<dbReference type="Pfam" id="PF00672">
    <property type="entry name" value="HAMP"/>
    <property type="match status" value="1"/>
</dbReference>
<dbReference type="InterPro" id="IPR003660">
    <property type="entry name" value="HAMP_dom"/>
</dbReference>
<keyword evidence="6 12" id="KW-0418">Kinase</keyword>
<dbReference type="SMART" id="SM00304">
    <property type="entry name" value="HAMP"/>
    <property type="match status" value="1"/>
</dbReference>
<dbReference type="Proteomes" id="UP000237839">
    <property type="component" value="Unassembled WGS sequence"/>
</dbReference>
<dbReference type="InterPro" id="IPR011712">
    <property type="entry name" value="Sig_transdc_His_kin_sub3_dim/P"/>
</dbReference>
<evidence type="ECO:0000256" key="7">
    <source>
        <dbReference type="ARBA" id="ARBA00023012"/>
    </source>
</evidence>
<evidence type="ECO:0000256" key="1">
    <source>
        <dbReference type="ARBA" id="ARBA00000085"/>
    </source>
</evidence>
<sequence length="510" mass="57106">MRPESIGKRRVKYKLSLWRNWSIRQRLLLITLLPVTYLFCMLVWHSYWLHSHEVDSEIEERGKIITKVLARSSEYELATGRLSELSLSLDSLVQSEHSIASIDILNVDKKIILHSQSADKEQFELRAFDMPIIKRLIWINVIPAQVDPSLPHETMRSGNSAQIAGYVHVVMSPSDLQRKQKHRFSLELMVAALGLLISGGLAIHLSRTLSASFKTFIEACRAIRKGNYPVQLEVSSGGEIGELQASIKEMALSLQQSTHELENKVVQRTIELENSRNEALKANDEKRKLIQKVQNIVEEERKSIALEVHDELNAALIAARLQAQRIADLAAKIPETPESEEITQHALSIKQITRNLYDNGRALVRRLRPEVLDMLGLQGAVAEMVASYSSTHPSCHFSCEVDGDFSGLDNVSAMSAYRIIQEALSNIIKHADAHQAQVLLQLDADKNTVHVRITDDGKGFVQNDITEGIGLVGIRERVFALGGQIQIESNNSADQPSGTVISIWFDAVRT</sequence>
<feature type="domain" description="Histidine kinase" evidence="10">
    <location>
        <begin position="418"/>
        <end position="509"/>
    </location>
</feature>
<keyword evidence="9" id="KW-1133">Transmembrane helix</keyword>
<comment type="catalytic activity">
    <reaction evidence="1">
        <text>ATP + protein L-histidine = ADP + protein N-phospho-L-histidine.</text>
        <dbReference type="EC" id="2.7.13.3"/>
    </reaction>
</comment>
<dbReference type="PROSITE" id="PS50109">
    <property type="entry name" value="HIS_KIN"/>
    <property type="match status" value="1"/>
</dbReference>
<feature type="coiled-coil region" evidence="8">
    <location>
        <begin position="272"/>
        <end position="299"/>
    </location>
</feature>
<dbReference type="Pfam" id="PF02518">
    <property type="entry name" value="HATPase_c"/>
    <property type="match status" value="1"/>
</dbReference>
<proteinExistence type="predicted"/>
<evidence type="ECO:0000256" key="5">
    <source>
        <dbReference type="ARBA" id="ARBA00022679"/>
    </source>
</evidence>
<dbReference type="Pfam" id="PF07730">
    <property type="entry name" value="HisKA_3"/>
    <property type="match status" value="1"/>
</dbReference>
<evidence type="ECO:0000256" key="2">
    <source>
        <dbReference type="ARBA" id="ARBA00004370"/>
    </source>
</evidence>
<evidence type="ECO:0000256" key="3">
    <source>
        <dbReference type="ARBA" id="ARBA00012438"/>
    </source>
</evidence>
<dbReference type="PROSITE" id="PS50885">
    <property type="entry name" value="HAMP"/>
    <property type="match status" value="1"/>
</dbReference>
<dbReference type="GO" id="GO:0046983">
    <property type="term" value="F:protein dimerization activity"/>
    <property type="evidence" value="ECO:0007669"/>
    <property type="project" value="InterPro"/>
</dbReference>
<comment type="subcellular location">
    <subcellularLocation>
        <location evidence="2">Membrane</location>
    </subcellularLocation>
</comment>
<keyword evidence="4" id="KW-0597">Phosphoprotein</keyword>